<gene>
    <name evidence="8" type="ORF">PJIAN_2143</name>
</gene>
<comment type="similarity">
    <text evidence="1 6">Belongs to the Cob(I)alamin adenosyltransferase family.</text>
</comment>
<organism evidence="8 9">
    <name type="scientific">Paludibacter jiangxiensis</name>
    <dbReference type="NCBI Taxonomy" id="681398"/>
    <lineage>
        <taxon>Bacteria</taxon>
        <taxon>Pseudomonadati</taxon>
        <taxon>Bacteroidota</taxon>
        <taxon>Bacteroidia</taxon>
        <taxon>Bacteroidales</taxon>
        <taxon>Paludibacteraceae</taxon>
        <taxon>Paludibacter</taxon>
    </lineage>
</organism>
<proteinExistence type="inferred from homology"/>
<sequence>MKIYTKTGDKGQTSLIGGTRVSKADPRLEAYGTVDELNSSIGFLVANITDEHTRILLLEIQSRLFDLGAELATDRNAVTTEPNGTIFGDCIQTIEKEIDNITSTLPSLKHFVLPGGDETAARCHMCRTIARRAERRMWESNAMYPIADECLVFVNRLSDYFFVLARKFVHDAGKEEIFWESHCRY</sequence>
<dbReference type="STRING" id="681398.PJIAN_2143"/>
<dbReference type="RefSeq" id="WP_068703010.1">
    <property type="nucleotide sequence ID" value="NZ_BDCR01000002.1"/>
</dbReference>
<dbReference type="FunFam" id="1.20.1200.10:FF:000001">
    <property type="entry name" value="Cob(I)yrinic acid a,c-diamide adenosyltransferase"/>
    <property type="match status" value="1"/>
</dbReference>
<evidence type="ECO:0000256" key="6">
    <source>
        <dbReference type="RuleBase" id="RU366026"/>
    </source>
</evidence>
<evidence type="ECO:0000313" key="9">
    <source>
        <dbReference type="Proteomes" id="UP000076586"/>
    </source>
</evidence>
<reference evidence="9" key="2">
    <citation type="journal article" date="2017" name="Genome Announc.">
        <title>Draft genome sequence of Paludibacter jiangxiensis NM7(T), a propionate-producing fermentative bacterium.</title>
        <authorList>
            <person name="Qiu Y.-L."/>
            <person name="Tourlousse D.M."/>
            <person name="Matsuura N."/>
            <person name="Ohashi A."/>
            <person name="Sekiguchi Y."/>
        </authorList>
    </citation>
    <scope>NUCLEOTIDE SEQUENCE [LARGE SCALE GENOMIC DNA]</scope>
    <source>
        <strain evidence="9">NM7</strain>
    </source>
</reference>
<protein>
    <recommendedName>
        <fullName evidence="6">Corrinoid adenosyltransferase</fullName>
        <ecNumber evidence="6">2.5.1.17</ecNumber>
    </recommendedName>
    <alternativeName>
        <fullName evidence="6">Cob(II)alamin adenosyltransferase</fullName>
    </alternativeName>
    <alternativeName>
        <fullName evidence="6">Cob(II)yrinic acid a,c-diamide adenosyltransferase</fullName>
    </alternativeName>
    <alternativeName>
        <fullName evidence="6">Cobinamide/cobalamin adenosyltransferase</fullName>
    </alternativeName>
</protein>
<dbReference type="Proteomes" id="UP000076586">
    <property type="component" value="Unassembled WGS sequence"/>
</dbReference>
<accession>A0A161L7B9</accession>
<name>A0A161L7B9_9BACT</name>
<keyword evidence="6" id="KW-0169">Cobalamin biosynthesis</keyword>
<evidence type="ECO:0000256" key="4">
    <source>
        <dbReference type="ARBA" id="ARBA00022741"/>
    </source>
</evidence>
<dbReference type="PANTHER" id="PTHR12213">
    <property type="entry name" value="CORRINOID ADENOSYLTRANSFERASE"/>
    <property type="match status" value="1"/>
</dbReference>
<reference evidence="9" key="1">
    <citation type="submission" date="2016-04" db="EMBL/GenBank/DDBJ databases">
        <title>Draft genome sequence of Paludibacter jiangxiensis strain NM7.</title>
        <authorList>
            <person name="Qiu Y."/>
            <person name="Matsuura N."/>
            <person name="Ohashi A."/>
            <person name="Tourlousse M.D."/>
            <person name="Sekiguchi Y."/>
        </authorList>
    </citation>
    <scope>NUCLEOTIDE SEQUENCE [LARGE SCALE GENOMIC DNA]</scope>
    <source>
        <strain evidence="9">NM7</strain>
    </source>
</reference>
<dbReference type="InterPro" id="IPR036451">
    <property type="entry name" value="CblAdoTrfase-like_sf"/>
</dbReference>
<comment type="subunit">
    <text evidence="2">Homotrimer.</text>
</comment>
<comment type="caution">
    <text evidence="8">The sequence shown here is derived from an EMBL/GenBank/DDBJ whole genome shotgun (WGS) entry which is preliminary data.</text>
</comment>
<comment type="catalytic activity">
    <reaction evidence="6">
        <text>2 cob(II)yrinate a,c diamide + reduced [electron-transfer flavoprotein] + 2 ATP = 2 adenosylcob(III)yrinate a,c-diamide + 2 triphosphate + oxidized [electron-transfer flavoprotein] + 3 H(+)</text>
        <dbReference type="Rhea" id="RHEA:11528"/>
        <dbReference type="Rhea" id="RHEA-COMP:10685"/>
        <dbReference type="Rhea" id="RHEA-COMP:10686"/>
        <dbReference type="ChEBI" id="CHEBI:15378"/>
        <dbReference type="ChEBI" id="CHEBI:18036"/>
        <dbReference type="ChEBI" id="CHEBI:30616"/>
        <dbReference type="ChEBI" id="CHEBI:57692"/>
        <dbReference type="ChEBI" id="CHEBI:58307"/>
        <dbReference type="ChEBI" id="CHEBI:58503"/>
        <dbReference type="ChEBI" id="CHEBI:58537"/>
        <dbReference type="EC" id="2.5.1.17"/>
    </reaction>
</comment>
<evidence type="ECO:0000256" key="3">
    <source>
        <dbReference type="ARBA" id="ARBA00022679"/>
    </source>
</evidence>
<dbReference type="GO" id="GO:0008817">
    <property type="term" value="F:corrinoid adenosyltransferase activity"/>
    <property type="evidence" value="ECO:0007669"/>
    <property type="project" value="UniProtKB-UniRule"/>
</dbReference>
<evidence type="ECO:0000256" key="2">
    <source>
        <dbReference type="ARBA" id="ARBA00011233"/>
    </source>
</evidence>
<feature type="domain" description="Cobalamin adenosyltransferase-like" evidence="7">
    <location>
        <begin position="3"/>
        <end position="167"/>
    </location>
</feature>
<dbReference type="UniPathway" id="UPA00148">
    <property type="reaction ID" value="UER00233"/>
</dbReference>
<evidence type="ECO:0000256" key="5">
    <source>
        <dbReference type="ARBA" id="ARBA00022840"/>
    </source>
</evidence>
<evidence type="ECO:0000259" key="7">
    <source>
        <dbReference type="Pfam" id="PF01923"/>
    </source>
</evidence>
<keyword evidence="5 6" id="KW-0067">ATP-binding</keyword>
<comment type="pathway">
    <text evidence="6">Cofactor biosynthesis; adenosylcobalamin biosynthesis; adenosylcobalamin from cob(II)yrinate a,c-diamide: step 2/7.</text>
</comment>
<dbReference type="Gene3D" id="1.20.1200.10">
    <property type="entry name" value="Cobalamin adenosyltransferase-like"/>
    <property type="match status" value="1"/>
</dbReference>
<evidence type="ECO:0000256" key="1">
    <source>
        <dbReference type="ARBA" id="ARBA00007487"/>
    </source>
</evidence>
<dbReference type="InterPro" id="IPR029499">
    <property type="entry name" value="PduO-typ"/>
</dbReference>
<dbReference type="SUPFAM" id="SSF89028">
    <property type="entry name" value="Cobalamin adenosyltransferase-like"/>
    <property type="match status" value="1"/>
</dbReference>
<dbReference type="GO" id="GO:0009236">
    <property type="term" value="P:cobalamin biosynthetic process"/>
    <property type="evidence" value="ECO:0007669"/>
    <property type="project" value="UniProtKB-UniRule"/>
</dbReference>
<evidence type="ECO:0000313" key="8">
    <source>
        <dbReference type="EMBL" id="GAT62584.1"/>
    </source>
</evidence>
<dbReference type="EMBL" id="BDCR01000002">
    <property type="protein sequence ID" value="GAT62584.1"/>
    <property type="molecule type" value="Genomic_DNA"/>
</dbReference>
<keyword evidence="4 6" id="KW-0547">Nucleotide-binding</keyword>
<comment type="catalytic activity">
    <reaction evidence="6">
        <text>2 cob(II)alamin + reduced [electron-transfer flavoprotein] + 2 ATP = 2 adenosylcob(III)alamin + 2 triphosphate + oxidized [electron-transfer flavoprotein] + 3 H(+)</text>
        <dbReference type="Rhea" id="RHEA:28671"/>
        <dbReference type="Rhea" id="RHEA-COMP:10685"/>
        <dbReference type="Rhea" id="RHEA-COMP:10686"/>
        <dbReference type="ChEBI" id="CHEBI:15378"/>
        <dbReference type="ChEBI" id="CHEBI:16304"/>
        <dbReference type="ChEBI" id="CHEBI:18036"/>
        <dbReference type="ChEBI" id="CHEBI:18408"/>
        <dbReference type="ChEBI" id="CHEBI:30616"/>
        <dbReference type="ChEBI" id="CHEBI:57692"/>
        <dbReference type="ChEBI" id="CHEBI:58307"/>
        <dbReference type="EC" id="2.5.1.17"/>
    </reaction>
</comment>
<dbReference type="EC" id="2.5.1.17" evidence="6"/>
<dbReference type="OrthoDB" id="9778896at2"/>
<keyword evidence="3 6" id="KW-0808">Transferase</keyword>
<dbReference type="Pfam" id="PF01923">
    <property type="entry name" value="Cob_adeno_trans"/>
    <property type="match status" value="1"/>
</dbReference>
<dbReference type="GO" id="GO:0005524">
    <property type="term" value="F:ATP binding"/>
    <property type="evidence" value="ECO:0007669"/>
    <property type="project" value="UniProtKB-UniRule"/>
</dbReference>
<dbReference type="AlphaFoldDB" id="A0A161L7B9"/>
<dbReference type="NCBIfam" id="TIGR00636">
    <property type="entry name" value="PduO_Nterm"/>
    <property type="match status" value="1"/>
</dbReference>
<dbReference type="InterPro" id="IPR016030">
    <property type="entry name" value="CblAdoTrfase-like"/>
</dbReference>
<dbReference type="PANTHER" id="PTHR12213:SF0">
    <property type="entry name" value="CORRINOID ADENOSYLTRANSFERASE MMAB"/>
    <property type="match status" value="1"/>
</dbReference>
<keyword evidence="9" id="KW-1185">Reference proteome</keyword>